<dbReference type="RefSeq" id="WP_093094068.1">
    <property type="nucleotide sequence ID" value="NZ_FOTQ01000004.1"/>
</dbReference>
<dbReference type="InterPro" id="IPR036873">
    <property type="entry name" value="Rhodanese-like_dom_sf"/>
</dbReference>
<keyword evidence="5" id="KW-1185">Reference proteome</keyword>
<reference evidence="4 5" key="1">
    <citation type="submission" date="2016-10" db="EMBL/GenBank/DDBJ databases">
        <authorList>
            <person name="de Groot N.N."/>
        </authorList>
    </citation>
    <scope>NUCLEOTIDE SEQUENCE [LARGE SCALE GENOMIC DNA]</scope>
    <source>
        <strain evidence="4 5">DSM 15283</strain>
    </source>
</reference>
<evidence type="ECO:0000313" key="4">
    <source>
        <dbReference type="EMBL" id="SFM14764.1"/>
    </source>
</evidence>
<dbReference type="InterPro" id="IPR045078">
    <property type="entry name" value="TST/MPST-like"/>
</dbReference>
<gene>
    <name evidence="4" type="ORF">SAMN04488042_104188</name>
</gene>
<proteinExistence type="predicted"/>
<dbReference type="OrthoDB" id="9781034at2"/>
<dbReference type="Gene3D" id="3.40.250.10">
    <property type="entry name" value="Rhodanese-like domain"/>
    <property type="match status" value="2"/>
</dbReference>
<dbReference type="CDD" id="cd01448">
    <property type="entry name" value="TST_Repeat_1"/>
    <property type="match status" value="1"/>
</dbReference>
<dbReference type="PROSITE" id="PS50206">
    <property type="entry name" value="RHODANESE_3"/>
    <property type="match status" value="2"/>
</dbReference>
<dbReference type="SMART" id="SM00450">
    <property type="entry name" value="RHOD"/>
    <property type="match status" value="2"/>
</dbReference>
<accession>A0A1I4NGV6</accession>
<dbReference type="AlphaFoldDB" id="A0A1I4NGV6"/>
<dbReference type="PANTHER" id="PTHR11364">
    <property type="entry name" value="THIOSULFATE SULFERTANSFERASE"/>
    <property type="match status" value="1"/>
</dbReference>
<feature type="domain" description="Rhodanese" evidence="3">
    <location>
        <begin position="203"/>
        <end position="291"/>
    </location>
</feature>
<keyword evidence="4" id="KW-0670">Pyruvate</keyword>
<evidence type="ECO:0000256" key="1">
    <source>
        <dbReference type="ARBA" id="ARBA00022679"/>
    </source>
</evidence>
<dbReference type="Proteomes" id="UP000199144">
    <property type="component" value="Unassembled WGS sequence"/>
</dbReference>
<evidence type="ECO:0000313" key="5">
    <source>
        <dbReference type="Proteomes" id="UP000199144"/>
    </source>
</evidence>
<dbReference type="Pfam" id="PF00581">
    <property type="entry name" value="Rhodanese"/>
    <property type="match status" value="2"/>
</dbReference>
<name>A0A1I4NGV6_9RHOB</name>
<evidence type="ECO:0000256" key="2">
    <source>
        <dbReference type="ARBA" id="ARBA00022737"/>
    </source>
</evidence>
<keyword evidence="1 4" id="KW-0808">Transferase</keyword>
<dbReference type="SUPFAM" id="SSF52821">
    <property type="entry name" value="Rhodanese/Cell cycle control phosphatase"/>
    <property type="match status" value="2"/>
</dbReference>
<evidence type="ECO:0000259" key="3">
    <source>
        <dbReference type="PROSITE" id="PS50206"/>
    </source>
</evidence>
<sequence length="293" mass="31912">MAHQRFRFPEAIVETGWLAVHLNDPDLRVFDCTTYLEFTPDEARPYDVVSGHESHLHGHIPGAGYLDLQGAFSTPDAPFAMSLPRVEDAVRAFEMHGVSDGTRVVLYSRTTLPWATRFWWMLRWIGFDNAAILNGGFAKWQAEGHPVEQGENRYAAGKITPRPRPGVFVGKDEVLAGTDAAQTCVVNALSPDLHSGENDRYGRAGRIPGSVNVPAASVVEAESQILKPYSEIAAAFEASGASGAARQITYCGGGIFATLDAFLLHQLGCEDVAVYDNSMSEWANDPSLPMETD</sequence>
<dbReference type="InterPro" id="IPR001763">
    <property type="entry name" value="Rhodanese-like_dom"/>
</dbReference>
<protein>
    <submittedName>
        <fullName evidence="4">Thiosulfate/3-mercaptopyruvate sulfurtransferase</fullName>
    </submittedName>
</protein>
<keyword evidence="2" id="KW-0677">Repeat</keyword>
<dbReference type="PANTHER" id="PTHR11364:SF27">
    <property type="entry name" value="SULFURTRANSFERASE"/>
    <property type="match status" value="1"/>
</dbReference>
<dbReference type="EMBL" id="FOTQ01000004">
    <property type="protein sequence ID" value="SFM14764.1"/>
    <property type="molecule type" value="Genomic_DNA"/>
</dbReference>
<organism evidence="4 5">
    <name type="scientific">Shimia aestuarii</name>
    <dbReference type="NCBI Taxonomy" id="254406"/>
    <lineage>
        <taxon>Bacteria</taxon>
        <taxon>Pseudomonadati</taxon>
        <taxon>Pseudomonadota</taxon>
        <taxon>Alphaproteobacteria</taxon>
        <taxon>Rhodobacterales</taxon>
        <taxon>Roseobacteraceae</taxon>
    </lineage>
</organism>
<dbReference type="STRING" id="254406.SAMN04488042_104188"/>
<dbReference type="GO" id="GO:0004792">
    <property type="term" value="F:thiosulfate-cyanide sulfurtransferase activity"/>
    <property type="evidence" value="ECO:0007669"/>
    <property type="project" value="TreeGrafter"/>
</dbReference>
<feature type="domain" description="Rhodanese" evidence="3">
    <location>
        <begin position="23"/>
        <end position="149"/>
    </location>
</feature>